<feature type="chain" id="PRO_5042128261" evidence="1">
    <location>
        <begin position="30"/>
        <end position="55"/>
    </location>
</feature>
<proteinExistence type="predicted"/>
<keyword evidence="1" id="KW-0732">Signal</keyword>
<organism evidence="2 3">
    <name type="scientific">Clostridium beijerinckii</name>
    <name type="common">Clostridium MP</name>
    <dbReference type="NCBI Taxonomy" id="1520"/>
    <lineage>
        <taxon>Bacteria</taxon>
        <taxon>Bacillati</taxon>
        <taxon>Bacillota</taxon>
        <taxon>Clostridia</taxon>
        <taxon>Eubacteriales</taxon>
        <taxon>Clostridiaceae</taxon>
        <taxon>Clostridium</taxon>
    </lineage>
</organism>
<dbReference type="AlphaFoldDB" id="A0AAE5LN41"/>
<protein>
    <submittedName>
        <fullName evidence="2">Uncharacterized protein</fullName>
    </submittedName>
</protein>
<sequence length="55" mass="6172">MKKLKLTKLIDSTLAIASVLALNPIGVNAEWIQDNKGWWYTEGNSWAVGWRVIDG</sequence>
<gene>
    <name evidence="2" type="ORF">BCD95_000404</name>
</gene>
<evidence type="ECO:0000256" key="1">
    <source>
        <dbReference type="SAM" id="SignalP"/>
    </source>
</evidence>
<dbReference type="RefSeq" id="WP_173715242.1">
    <property type="nucleotide sequence ID" value="NZ_JABTDW010000001.1"/>
</dbReference>
<feature type="signal peptide" evidence="1">
    <location>
        <begin position="1"/>
        <end position="29"/>
    </location>
</feature>
<dbReference type="EMBL" id="JABTDW010000001">
    <property type="protein sequence ID" value="NSB12145.1"/>
    <property type="molecule type" value="Genomic_DNA"/>
</dbReference>
<evidence type="ECO:0000313" key="2">
    <source>
        <dbReference type="EMBL" id="NSB12145.1"/>
    </source>
</evidence>
<comment type="caution">
    <text evidence="2">The sequence shown here is derived from an EMBL/GenBank/DDBJ whole genome shotgun (WGS) entry which is preliminary data.</text>
</comment>
<reference evidence="2" key="1">
    <citation type="submission" date="2020-06" db="EMBL/GenBank/DDBJ databases">
        <title>Genomic insights into acetone-butanol-ethanol (ABE) fermentation by sequencing solventogenic clostridia strains.</title>
        <authorList>
            <person name="Brown S."/>
        </authorList>
    </citation>
    <scope>NUCLEOTIDE SEQUENCE</scope>
    <source>
        <strain evidence="2">DJ123</strain>
    </source>
</reference>
<name>A0AAE5LN41_CLOBE</name>
<evidence type="ECO:0000313" key="3">
    <source>
        <dbReference type="Proteomes" id="UP000822184"/>
    </source>
</evidence>
<accession>A0AAE5LN41</accession>
<dbReference type="Proteomes" id="UP000822184">
    <property type="component" value="Unassembled WGS sequence"/>
</dbReference>